<gene>
    <name evidence="2" type="ORF">HDK90DRAFT_468011</name>
</gene>
<comment type="caution">
    <text evidence="2">The sequence shown here is derived from an EMBL/GenBank/DDBJ whole genome shotgun (WGS) entry which is preliminary data.</text>
</comment>
<evidence type="ECO:0000256" key="1">
    <source>
        <dbReference type="SAM" id="MobiDB-lite"/>
    </source>
</evidence>
<accession>A0ABR1YIT7</accession>
<organism evidence="2 3">
    <name type="scientific">Phyllosticta capitalensis</name>
    <dbReference type="NCBI Taxonomy" id="121624"/>
    <lineage>
        <taxon>Eukaryota</taxon>
        <taxon>Fungi</taxon>
        <taxon>Dikarya</taxon>
        <taxon>Ascomycota</taxon>
        <taxon>Pezizomycotina</taxon>
        <taxon>Dothideomycetes</taxon>
        <taxon>Dothideomycetes incertae sedis</taxon>
        <taxon>Botryosphaeriales</taxon>
        <taxon>Phyllostictaceae</taxon>
        <taxon>Phyllosticta</taxon>
    </lineage>
</organism>
<sequence>MPKHGCREELKVVRTSKTGSPPGNTDIFQILLRNFNPNGTNTSLRMGRSAVDLAYQQDKDDLLDMLVKHGCWGGTRECLPRKCKKVRREDGDADGDVSMSE</sequence>
<feature type="compositionally biased region" description="Basic and acidic residues" evidence="1">
    <location>
        <begin position="1"/>
        <end position="12"/>
    </location>
</feature>
<dbReference type="EMBL" id="JBBWRZ010000008">
    <property type="protein sequence ID" value="KAK8230644.1"/>
    <property type="molecule type" value="Genomic_DNA"/>
</dbReference>
<protein>
    <submittedName>
        <fullName evidence="2">Uncharacterized protein</fullName>
    </submittedName>
</protein>
<feature type="region of interest" description="Disordered" evidence="1">
    <location>
        <begin position="1"/>
        <end position="24"/>
    </location>
</feature>
<name>A0ABR1YIT7_9PEZI</name>
<evidence type="ECO:0000313" key="3">
    <source>
        <dbReference type="Proteomes" id="UP001492380"/>
    </source>
</evidence>
<keyword evidence="3" id="KW-1185">Reference proteome</keyword>
<feature type="compositionally biased region" description="Polar residues" evidence="1">
    <location>
        <begin position="15"/>
        <end position="24"/>
    </location>
</feature>
<evidence type="ECO:0000313" key="2">
    <source>
        <dbReference type="EMBL" id="KAK8230644.1"/>
    </source>
</evidence>
<reference evidence="2 3" key="1">
    <citation type="submission" date="2024-04" db="EMBL/GenBank/DDBJ databases">
        <title>Phyllosticta paracitricarpa is synonymous to the EU quarantine fungus P. citricarpa based on phylogenomic analyses.</title>
        <authorList>
            <consortium name="Lawrence Berkeley National Laboratory"/>
            <person name="Van Ingen-Buijs V.A."/>
            <person name="Van Westerhoven A.C."/>
            <person name="Haridas S."/>
            <person name="Skiadas P."/>
            <person name="Martin F."/>
            <person name="Groenewald J.Z."/>
            <person name="Crous P.W."/>
            <person name="Seidl M.F."/>
        </authorList>
    </citation>
    <scope>NUCLEOTIDE SEQUENCE [LARGE SCALE GENOMIC DNA]</scope>
    <source>
        <strain evidence="2 3">CBS 123374</strain>
    </source>
</reference>
<dbReference type="Proteomes" id="UP001492380">
    <property type="component" value="Unassembled WGS sequence"/>
</dbReference>
<proteinExistence type="predicted"/>